<dbReference type="GO" id="GO:0005829">
    <property type="term" value="C:cytosol"/>
    <property type="evidence" value="ECO:0007669"/>
    <property type="project" value="TreeGrafter"/>
</dbReference>
<evidence type="ECO:0000256" key="1">
    <source>
        <dbReference type="ARBA" id="ARBA00004937"/>
    </source>
</evidence>
<dbReference type="AlphaFoldDB" id="D5QB32"/>
<comment type="similarity">
    <text evidence="2 7">Belongs to the glucose-6-phosphate dehydrogenase family.</text>
</comment>
<evidence type="ECO:0000256" key="5">
    <source>
        <dbReference type="ARBA" id="ARBA00023002"/>
    </source>
</evidence>
<comment type="caution">
    <text evidence="10">The sequence shown here is derived from an EMBL/GenBank/DDBJ whole genome shotgun (WGS) entry which is preliminary data.</text>
</comment>
<gene>
    <name evidence="7" type="primary">zwf</name>
    <name evidence="10" type="ORF">GXY_01616</name>
</gene>
<dbReference type="Pfam" id="PF02781">
    <property type="entry name" value="G6PD_C"/>
    <property type="match status" value="1"/>
</dbReference>
<comment type="function">
    <text evidence="7">Catalyzes the oxidation of glucose 6-phosphate to 6-phosphogluconolactone.</text>
</comment>
<organism evidence="10 11">
    <name type="scientific">Novacetimonas hansenii ATCC 23769</name>
    <dbReference type="NCBI Taxonomy" id="714995"/>
    <lineage>
        <taxon>Bacteria</taxon>
        <taxon>Pseudomonadati</taxon>
        <taxon>Pseudomonadota</taxon>
        <taxon>Alphaproteobacteria</taxon>
        <taxon>Acetobacterales</taxon>
        <taxon>Acetobacteraceae</taxon>
        <taxon>Novacetimonas</taxon>
    </lineage>
</organism>
<dbReference type="Proteomes" id="UP000006468">
    <property type="component" value="Chromosome"/>
</dbReference>
<dbReference type="InterPro" id="IPR001282">
    <property type="entry name" value="G6P_DH"/>
</dbReference>
<dbReference type="PIRSF" id="PIRSF000110">
    <property type="entry name" value="G6PD"/>
    <property type="match status" value="1"/>
</dbReference>
<dbReference type="PRINTS" id="PR00079">
    <property type="entry name" value="G6PDHDRGNASE"/>
</dbReference>
<evidence type="ECO:0000259" key="9">
    <source>
        <dbReference type="Pfam" id="PF02781"/>
    </source>
</evidence>
<keyword evidence="6 7" id="KW-0119">Carbohydrate metabolism</keyword>
<evidence type="ECO:0000256" key="7">
    <source>
        <dbReference type="HAMAP-Rule" id="MF_00966"/>
    </source>
</evidence>
<evidence type="ECO:0000256" key="4">
    <source>
        <dbReference type="ARBA" id="ARBA00022857"/>
    </source>
</evidence>
<evidence type="ECO:0000256" key="6">
    <source>
        <dbReference type="ARBA" id="ARBA00023277"/>
    </source>
</evidence>
<feature type="binding site" evidence="7">
    <location>
        <position position="225"/>
    </location>
    <ligand>
        <name>substrate</name>
    </ligand>
</feature>
<dbReference type="PANTHER" id="PTHR23429:SF0">
    <property type="entry name" value="GLUCOSE-6-PHOSPHATE 1-DEHYDROGENASE"/>
    <property type="match status" value="1"/>
</dbReference>
<feature type="binding site" evidence="7">
    <location>
        <position position="379"/>
    </location>
    <ligand>
        <name>substrate</name>
    </ligand>
</feature>
<dbReference type="NCBIfam" id="TIGR00871">
    <property type="entry name" value="zwf"/>
    <property type="match status" value="1"/>
</dbReference>
<dbReference type="Gene3D" id="3.40.50.720">
    <property type="entry name" value="NAD(P)-binding Rossmann-like Domain"/>
    <property type="match status" value="1"/>
</dbReference>
<dbReference type="InterPro" id="IPR019796">
    <property type="entry name" value="G6P_DH_AS"/>
</dbReference>
<dbReference type="PANTHER" id="PTHR23429">
    <property type="entry name" value="GLUCOSE-6-PHOSPHATE 1-DEHYDROGENASE G6PD"/>
    <property type="match status" value="1"/>
</dbReference>
<proteinExistence type="inferred from homology"/>
<evidence type="ECO:0000259" key="8">
    <source>
        <dbReference type="Pfam" id="PF00479"/>
    </source>
</evidence>
<feature type="binding site" evidence="7">
    <location>
        <position position="85"/>
    </location>
    <ligand>
        <name>NADP(+)</name>
        <dbReference type="ChEBI" id="CHEBI:58349"/>
    </ligand>
</feature>
<feature type="binding site" evidence="7">
    <location>
        <position position="259"/>
    </location>
    <ligand>
        <name>substrate</name>
    </ligand>
</feature>
<comment type="caution">
    <text evidence="7">Lacks conserved residue(s) required for the propagation of feature annotation.</text>
</comment>
<dbReference type="HAMAP" id="MF_00966">
    <property type="entry name" value="G6PD"/>
    <property type="match status" value="1"/>
</dbReference>
<feature type="binding site" evidence="7">
    <location>
        <begin position="135"/>
        <end position="136"/>
    </location>
    <ligand>
        <name>NADP(+)</name>
        <dbReference type="ChEBI" id="CHEBI:58349"/>
    </ligand>
</feature>
<protein>
    <recommendedName>
        <fullName evidence="7">Glucose-6-phosphate 1-dehydrogenase</fullName>
        <shortName evidence="7">G6PD</shortName>
        <ecNumber evidence="7">1.1.1.49</ecNumber>
    </recommendedName>
</protein>
<comment type="pathway">
    <text evidence="1 7">Carbohydrate degradation; pentose phosphate pathway; D-ribulose 5-phosphate from D-glucose 6-phosphate (oxidative stage): step 1/3.</text>
</comment>
<dbReference type="PROSITE" id="PS00069">
    <property type="entry name" value="G6P_DEHYDROGENASE"/>
    <property type="match status" value="1"/>
</dbReference>
<feature type="active site" description="Proton acceptor" evidence="7">
    <location>
        <position position="283"/>
    </location>
</feature>
<dbReference type="UniPathway" id="UPA00115">
    <property type="reaction ID" value="UER00408"/>
</dbReference>
<dbReference type="Gene3D" id="3.30.360.10">
    <property type="entry name" value="Dihydrodipicolinate Reductase, domain 2"/>
    <property type="match status" value="1"/>
</dbReference>
<evidence type="ECO:0000256" key="3">
    <source>
        <dbReference type="ARBA" id="ARBA00022526"/>
    </source>
</evidence>
<dbReference type="GO" id="GO:0006006">
    <property type="term" value="P:glucose metabolic process"/>
    <property type="evidence" value="ECO:0007669"/>
    <property type="project" value="UniProtKB-KW"/>
</dbReference>
<reference evidence="10 11" key="1">
    <citation type="journal article" date="2010" name="J. Bacteriol.">
        <title>Genome sequence of a cellulose-producing bacterium, Gluconacetobacter hansenii ATCC 23769.</title>
        <authorList>
            <person name="Iyer P.R."/>
            <person name="Geib S.M."/>
            <person name="Catchmark J."/>
            <person name="Kao T.H."/>
            <person name="Tien M."/>
        </authorList>
    </citation>
    <scope>NUCLEOTIDE SEQUENCE [LARGE SCALE GENOMIC DNA]</scope>
    <source>
        <strain evidence="10 11">ATCC 23769</strain>
    </source>
</reference>
<dbReference type="NCBIfam" id="NF009492">
    <property type="entry name" value="PRK12853.1-3"/>
    <property type="match status" value="1"/>
</dbReference>
<feature type="binding site" evidence="7">
    <location>
        <position position="278"/>
    </location>
    <ligand>
        <name>substrate</name>
    </ligand>
</feature>
<dbReference type="SUPFAM" id="SSF51735">
    <property type="entry name" value="NAD(P)-binding Rossmann-fold domains"/>
    <property type="match status" value="1"/>
</dbReference>
<dbReference type="GO" id="GO:0050661">
    <property type="term" value="F:NADP binding"/>
    <property type="evidence" value="ECO:0007669"/>
    <property type="project" value="UniProtKB-UniRule"/>
</dbReference>
<evidence type="ECO:0000313" key="11">
    <source>
        <dbReference type="Proteomes" id="UP000006468"/>
    </source>
</evidence>
<feature type="domain" description="Glucose-6-phosphate dehydrogenase NAD-binding" evidence="8">
    <location>
        <begin position="48"/>
        <end position="230"/>
    </location>
</feature>
<dbReference type="EMBL" id="ADTV01000004">
    <property type="protein sequence ID" value="EFG85518.1"/>
    <property type="molecule type" value="Genomic_DNA"/>
</dbReference>
<dbReference type="GO" id="GO:0004345">
    <property type="term" value="F:glucose-6-phosphate dehydrogenase activity"/>
    <property type="evidence" value="ECO:0007669"/>
    <property type="project" value="UniProtKB-UniRule"/>
</dbReference>
<dbReference type="GO" id="GO:0009051">
    <property type="term" value="P:pentose-phosphate shunt, oxidative branch"/>
    <property type="evidence" value="ECO:0007669"/>
    <property type="project" value="TreeGrafter"/>
</dbReference>
<dbReference type="Pfam" id="PF00479">
    <property type="entry name" value="G6PD_N"/>
    <property type="match status" value="1"/>
</dbReference>
<keyword evidence="3 7" id="KW-0313">Glucose metabolism</keyword>
<keyword evidence="5 7" id="KW-0560">Oxidoreductase</keyword>
<sequence>MGALAFVFARKSTAKGLSRIMSLPDANPVPPTSRVPAGARPAPACTLVIFGAHGDLTKRLLMPALYNLAGSGLLDPGFRIIGIDRVASTTAQWRDGLTEMMQSFTHDPNAEFHAPSIDSAQWGWVCERLEYVQADFGDIAQVRALGAKIPGNAIFYLAVSSRFFAPVVEMLGQAGLVTQADGRFRRVVVEKPFGADLASARELNRRILAVLDESQVYRIDHFLGKETVQNILAMRFGNLLFEPLWRNEFIDHVQITAAETIGVEQRGAFYEPTGALRDMIPNHLFQLFGMVAMEPPNSFSADTVRTSKEQLFEAVRPIPPTDAVRGQYGAGTVDGAAVTAYRESPGVAPDSHTETYVALKLHVDNWRWAGVPFYLRTGKSLGGRRTEVVVQFKKPPMMMFRDTETQDLPPNRIILNIQPAQGLTVEMGAKKPGPKMDLAEVQVRFRYEDVFAQTPNVGYETLLYDCLTGDATLFQRADNIEAAWRAVDPVLQAWADNADGLELYPAGATGPKGADDLLARDGRAWYPLDGV</sequence>
<feature type="binding site" evidence="7">
    <location>
        <position position="221"/>
    </location>
    <ligand>
        <name>substrate</name>
    </ligand>
</feature>
<evidence type="ECO:0000256" key="2">
    <source>
        <dbReference type="ARBA" id="ARBA00009975"/>
    </source>
</evidence>
<dbReference type="InterPro" id="IPR022675">
    <property type="entry name" value="G6P_DH_C"/>
</dbReference>
<accession>D5QB32</accession>
<dbReference type="InterPro" id="IPR022674">
    <property type="entry name" value="G6P_DH_NAD-bd"/>
</dbReference>
<name>D5QB32_NOVHA</name>
<dbReference type="HOGENOM" id="CLU_013524_5_0_5"/>
<comment type="catalytic activity">
    <reaction evidence="7">
        <text>D-glucose 6-phosphate + NADP(+) = 6-phospho-D-glucono-1,5-lactone + NADPH + H(+)</text>
        <dbReference type="Rhea" id="RHEA:15841"/>
        <dbReference type="ChEBI" id="CHEBI:15378"/>
        <dbReference type="ChEBI" id="CHEBI:57783"/>
        <dbReference type="ChEBI" id="CHEBI:57955"/>
        <dbReference type="ChEBI" id="CHEBI:58349"/>
        <dbReference type="ChEBI" id="CHEBI:61548"/>
        <dbReference type="EC" id="1.1.1.49"/>
    </reaction>
</comment>
<dbReference type="InterPro" id="IPR036291">
    <property type="entry name" value="NAD(P)-bd_dom_sf"/>
</dbReference>
<feature type="domain" description="Glucose-6-phosphate dehydrogenase C-terminal" evidence="9">
    <location>
        <begin position="232"/>
        <end position="525"/>
    </location>
</feature>
<feature type="binding site" evidence="7">
    <location>
        <position position="191"/>
    </location>
    <ligand>
        <name>NADP(+)</name>
        <dbReference type="ChEBI" id="CHEBI:58349"/>
    </ligand>
</feature>
<dbReference type="SUPFAM" id="SSF55347">
    <property type="entry name" value="Glyceraldehyde-3-phosphate dehydrogenase-like, C-terminal domain"/>
    <property type="match status" value="1"/>
</dbReference>
<dbReference type="EC" id="1.1.1.49" evidence="7"/>
<keyword evidence="4 7" id="KW-0521">NADP</keyword>
<evidence type="ECO:0000313" key="10">
    <source>
        <dbReference type="EMBL" id="EFG85518.1"/>
    </source>
</evidence>